<dbReference type="InterPro" id="IPR023214">
    <property type="entry name" value="HAD_sf"/>
</dbReference>
<evidence type="ECO:0000313" key="1">
    <source>
        <dbReference type="EMBL" id="SEG44728.1"/>
    </source>
</evidence>
<dbReference type="InterPro" id="IPR036412">
    <property type="entry name" value="HAD-like_sf"/>
</dbReference>
<reference evidence="1 2" key="1">
    <citation type="submission" date="2016-10" db="EMBL/GenBank/DDBJ databases">
        <authorList>
            <person name="de Groot N.N."/>
        </authorList>
    </citation>
    <scope>NUCLEOTIDE SEQUENCE [LARGE SCALE GENOMIC DNA]</scope>
    <source>
        <strain evidence="1 2">CGMCC 4.2023</strain>
    </source>
</reference>
<gene>
    <name evidence="1" type="ORF">SAMN05216223_105228</name>
</gene>
<name>A0A1H6A7L8_9ACTN</name>
<dbReference type="EMBL" id="FNVU01000005">
    <property type="protein sequence ID" value="SEG44728.1"/>
    <property type="molecule type" value="Genomic_DNA"/>
</dbReference>
<dbReference type="SUPFAM" id="SSF56784">
    <property type="entry name" value="HAD-like"/>
    <property type="match status" value="1"/>
</dbReference>
<dbReference type="Pfam" id="PF12710">
    <property type="entry name" value="HAD"/>
    <property type="match status" value="1"/>
</dbReference>
<sequence length="211" mass="22849">MARLHIFDMDGTLLPGTSASMEIARRIDRVSEFRELDAALVHGEIDSYDYARRAYRMWSALTEHHVAGAFAEAPWLTGIREVWADITARGDHCAVISLSPDFFVTRLRTWGVHHARASVFPAFPFAPGAVLDPSGVLMPESKVAIADELCAHYGVGRADCVAYGDSLSDTKLFGVVPVSVAVNGDDHVSGLATHAYTGGDLREAYALVTDS</sequence>
<dbReference type="OrthoDB" id="3615082at2"/>
<dbReference type="RefSeq" id="WP_103886045.1">
    <property type="nucleotide sequence ID" value="NZ_FNVU01000005.1"/>
</dbReference>
<dbReference type="AlphaFoldDB" id="A0A1H6A7L8"/>
<protein>
    <submittedName>
        <fullName evidence="1">Phosphoserine phosphatase</fullName>
    </submittedName>
</protein>
<dbReference type="Proteomes" id="UP000236754">
    <property type="component" value="Unassembled WGS sequence"/>
</dbReference>
<organism evidence="1 2">
    <name type="scientific">Actinacidiphila yanglinensis</name>
    <dbReference type="NCBI Taxonomy" id="310779"/>
    <lineage>
        <taxon>Bacteria</taxon>
        <taxon>Bacillati</taxon>
        <taxon>Actinomycetota</taxon>
        <taxon>Actinomycetes</taxon>
        <taxon>Kitasatosporales</taxon>
        <taxon>Streptomycetaceae</taxon>
        <taxon>Actinacidiphila</taxon>
    </lineage>
</organism>
<keyword evidence="2" id="KW-1185">Reference proteome</keyword>
<proteinExistence type="predicted"/>
<evidence type="ECO:0000313" key="2">
    <source>
        <dbReference type="Proteomes" id="UP000236754"/>
    </source>
</evidence>
<dbReference type="Gene3D" id="3.40.50.1000">
    <property type="entry name" value="HAD superfamily/HAD-like"/>
    <property type="match status" value="1"/>
</dbReference>
<dbReference type="NCBIfam" id="TIGR01488">
    <property type="entry name" value="HAD-SF-IB"/>
    <property type="match status" value="1"/>
</dbReference>
<accession>A0A1H6A7L8</accession>